<dbReference type="InterPro" id="IPR001387">
    <property type="entry name" value="Cro/C1-type_HTH"/>
</dbReference>
<gene>
    <name evidence="2" type="ORF">PUR21_21800</name>
</gene>
<dbReference type="Gene3D" id="1.10.260.40">
    <property type="entry name" value="lambda repressor-like DNA-binding domains"/>
    <property type="match status" value="1"/>
</dbReference>
<dbReference type="RefSeq" id="WP_345971657.1">
    <property type="nucleotide sequence ID" value="NZ_JAQYXL010000001.1"/>
</dbReference>
<name>A0ABU9ZGM9_9HYPH</name>
<protein>
    <submittedName>
        <fullName evidence="2">Helix-turn-helix transcriptional regulator</fullName>
    </submittedName>
</protein>
<dbReference type="InterPro" id="IPR010982">
    <property type="entry name" value="Lambda_DNA-bd_dom_sf"/>
</dbReference>
<evidence type="ECO:0000259" key="1">
    <source>
        <dbReference type="Pfam" id="PF13744"/>
    </source>
</evidence>
<reference evidence="2 3" key="1">
    <citation type="journal article" date="2023" name="PLoS ONE">
        <title>Complete genome assembly of Hawai'i environmental nontuberculous mycobacteria reveals unexpected co-isolation with methylobacteria.</title>
        <authorList>
            <person name="Hendrix J."/>
            <person name="Epperson L.E."/>
            <person name="Tong E.I."/>
            <person name="Chan Y.L."/>
            <person name="Hasan N.A."/>
            <person name="Dawrs S.N."/>
            <person name="Norton G.J."/>
            <person name="Virdi R."/>
            <person name="Crooks J.L."/>
            <person name="Chan E.D."/>
            <person name="Honda J.R."/>
            <person name="Strong M."/>
        </authorList>
    </citation>
    <scope>NUCLEOTIDE SEQUENCE [LARGE SCALE GENOMIC DNA]</scope>
    <source>
        <strain evidence="2 3">NJH_HI01</strain>
    </source>
</reference>
<evidence type="ECO:0000313" key="2">
    <source>
        <dbReference type="EMBL" id="MEN3230241.1"/>
    </source>
</evidence>
<proteinExistence type="predicted"/>
<dbReference type="Pfam" id="PF13744">
    <property type="entry name" value="HTH_37"/>
    <property type="match status" value="1"/>
</dbReference>
<feature type="domain" description="HigA2-like helix-turn-helix" evidence="1">
    <location>
        <begin position="17"/>
        <end position="92"/>
    </location>
</feature>
<dbReference type="InterPro" id="IPR039554">
    <property type="entry name" value="HigA2-like_HTH"/>
</dbReference>
<dbReference type="SUPFAM" id="SSF47413">
    <property type="entry name" value="lambda repressor-like DNA-binding domains"/>
    <property type="match status" value="1"/>
</dbReference>
<sequence length="120" mass="12786">MSDAENSGPVRGNGNFLADRGYADPEEARLKFLLANEVALVLEDRKLTQARAAELADLAQADVSRIVNGSVKDYSVFRLMRVLTALGKDIHLGWADAASGEGHILAGDYAGPEEVSAFAP</sequence>
<keyword evidence="3" id="KW-1185">Reference proteome</keyword>
<dbReference type="EMBL" id="JAQYXL010000001">
    <property type="protein sequence ID" value="MEN3230241.1"/>
    <property type="molecule type" value="Genomic_DNA"/>
</dbReference>
<accession>A0ABU9ZGM9</accession>
<organism evidence="2 3">
    <name type="scientific">Methylorubrum rhodesianum</name>
    <dbReference type="NCBI Taxonomy" id="29427"/>
    <lineage>
        <taxon>Bacteria</taxon>
        <taxon>Pseudomonadati</taxon>
        <taxon>Pseudomonadota</taxon>
        <taxon>Alphaproteobacteria</taxon>
        <taxon>Hyphomicrobiales</taxon>
        <taxon>Methylobacteriaceae</taxon>
        <taxon>Methylorubrum</taxon>
    </lineage>
</organism>
<evidence type="ECO:0000313" key="3">
    <source>
        <dbReference type="Proteomes" id="UP001404845"/>
    </source>
</evidence>
<dbReference type="CDD" id="cd00093">
    <property type="entry name" value="HTH_XRE"/>
    <property type="match status" value="1"/>
</dbReference>
<comment type="caution">
    <text evidence="2">The sequence shown here is derived from an EMBL/GenBank/DDBJ whole genome shotgun (WGS) entry which is preliminary data.</text>
</comment>
<dbReference type="Proteomes" id="UP001404845">
    <property type="component" value="Unassembled WGS sequence"/>
</dbReference>